<dbReference type="RefSeq" id="WP_047816661.1">
    <property type="nucleotide sequence ID" value="NZ_LECT01000044.1"/>
</dbReference>
<dbReference type="PATRIC" id="fig|595434.4.peg.5475"/>
<organism evidence="1 2">
    <name type="scientific">Rhodopirellula islandica</name>
    <dbReference type="NCBI Taxonomy" id="595434"/>
    <lineage>
        <taxon>Bacteria</taxon>
        <taxon>Pseudomonadati</taxon>
        <taxon>Planctomycetota</taxon>
        <taxon>Planctomycetia</taxon>
        <taxon>Pirellulales</taxon>
        <taxon>Pirellulaceae</taxon>
        <taxon>Rhodopirellula</taxon>
    </lineage>
</organism>
<dbReference type="STRING" id="595434.RISK_005767"/>
<comment type="caution">
    <text evidence="1">The sequence shown here is derived from an EMBL/GenBank/DDBJ whole genome shotgun (WGS) entry which is preliminary data.</text>
</comment>
<dbReference type="OrthoDB" id="9794662at2"/>
<evidence type="ECO:0000313" key="2">
    <source>
        <dbReference type="Proteomes" id="UP000036367"/>
    </source>
</evidence>
<reference evidence="1" key="1">
    <citation type="submission" date="2015-05" db="EMBL/GenBank/DDBJ databases">
        <title>Permanent draft genome of Rhodopirellula islandicus K833.</title>
        <authorList>
            <person name="Kizina J."/>
            <person name="Richter M."/>
            <person name="Glockner F.O."/>
            <person name="Harder J."/>
        </authorList>
    </citation>
    <scope>NUCLEOTIDE SEQUENCE [LARGE SCALE GENOMIC DNA]</scope>
    <source>
        <strain evidence="1">K833</strain>
    </source>
</reference>
<keyword evidence="2" id="KW-1185">Reference proteome</keyword>
<accession>A0A0J1B8B7</accession>
<evidence type="ECO:0000313" key="1">
    <source>
        <dbReference type="EMBL" id="KLU02701.1"/>
    </source>
</evidence>
<name>A0A0J1B8B7_RHOIS</name>
<dbReference type="AlphaFoldDB" id="A0A0J1B8B7"/>
<sequence>MALTREFINTIKEKADNDPEFRVSMLRSAVAAFINGEAALGRLTLRDYVNATIGFEGLAKGLGEFKPQSLMRMLSKDGNPRSENLSAILAYLQKHEGVSLDVVSVDKPRELENA</sequence>
<dbReference type="EMBL" id="LECT01000044">
    <property type="protein sequence ID" value="KLU02701.1"/>
    <property type="molecule type" value="Genomic_DNA"/>
</dbReference>
<protein>
    <submittedName>
        <fullName evidence="1">Uncharacterized protein</fullName>
    </submittedName>
</protein>
<dbReference type="Proteomes" id="UP000036367">
    <property type="component" value="Unassembled WGS sequence"/>
</dbReference>
<proteinExistence type="predicted"/>
<gene>
    <name evidence="1" type="ORF">RISK_005767</name>
</gene>